<keyword evidence="2" id="KW-1185">Reference proteome</keyword>
<sequence length="217" mass="25262">MHPGSQSLMKTYDTIKIQLKTLEDLSRKIGTYGKATAIFERLQKNMHGWLELPSTEFPQLDFDKHKSKFQLLSKDRPCKSFAREIHQVNAYETIFTVLRDHMRNDIEAPLEDLITDLKSRTEICCTRNPRFDIPLGGMADTVKEMKDRVYIFNSNSSPYQWMLGQEIKAMLRDLRYYECSGSFEHDTVEKARRHVRAAEWVSLNVGEAVEAMKHADL</sequence>
<accession>A0A6G1JR44</accession>
<organism evidence="1 2">
    <name type="scientific">Pleomassaria siparia CBS 279.74</name>
    <dbReference type="NCBI Taxonomy" id="1314801"/>
    <lineage>
        <taxon>Eukaryota</taxon>
        <taxon>Fungi</taxon>
        <taxon>Dikarya</taxon>
        <taxon>Ascomycota</taxon>
        <taxon>Pezizomycotina</taxon>
        <taxon>Dothideomycetes</taxon>
        <taxon>Pleosporomycetidae</taxon>
        <taxon>Pleosporales</taxon>
        <taxon>Pleomassariaceae</taxon>
        <taxon>Pleomassaria</taxon>
    </lineage>
</organism>
<dbReference type="AlphaFoldDB" id="A0A6G1JR44"/>
<dbReference type="OrthoDB" id="10445429at2759"/>
<gene>
    <name evidence="1" type="ORF">K504DRAFT_508481</name>
</gene>
<name>A0A6G1JR44_9PLEO</name>
<dbReference type="Proteomes" id="UP000799428">
    <property type="component" value="Unassembled WGS sequence"/>
</dbReference>
<evidence type="ECO:0000313" key="1">
    <source>
        <dbReference type="EMBL" id="KAF2703076.1"/>
    </source>
</evidence>
<dbReference type="EMBL" id="MU005790">
    <property type="protein sequence ID" value="KAF2703076.1"/>
    <property type="molecule type" value="Genomic_DNA"/>
</dbReference>
<proteinExistence type="predicted"/>
<protein>
    <submittedName>
        <fullName evidence="1">Uncharacterized protein</fullName>
    </submittedName>
</protein>
<reference evidence="1" key="1">
    <citation type="journal article" date="2020" name="Stud. Mycol.">
        <title>101 Dothideomycetes genomes: a test case for predicting lifestyles and emergence of pathogens.</title>
        <authorList>
            <person name="Haridas S."/>
            <person name="Albert R."/>
            <person name="Binder M."/>
            <person name="Bloem J."/>
            <person name="Labutti K."/>
            <person name="Salamov A."/>
            <person name="Andreopoulos B."/>
            <person name="Baker S."/>
            <person name="Barry K."/>
            <person name="Bills G."/>
            <person name="Bluhm B."/>
            <person name="Cannon C."/>
            <person name="Castanera R."/>
            <person name="Culley D."/>
            <person name="Daum C."/>
            <person name="Ezra D."/>
            <person name="Gonzalez J."/>
            <person name="Henrissat B."/>
            <person name="Kuo A."/>
            <person name="Liang C."/>
            <person name="Lipzen A."/>
            <person name="Lutzoni F."/>
            <person name="Magnuson J."/>
            <person name="Mondo S."/>
            <person name="Nolan M."/>
            <person name="Ohm R."/>
            <person name="Pangilinan J."/>
            <person name="Park H.-J."/>
            <person name="Ramirez L."/>
            <person name="Alfaro M."/>
            <person name="Sun H."/>
            <person name="Tritt A."/>
            <person name="Yoshinaga Y."/>
            <person name="Zwiers L.-H."/>
            <person name="Turgeon B."/>
            <person name="Goodwin S."/>
            <person name="Spatafora J."/>
            <person name="Crous P."/>
            <person name="Grigoriev I."/>
        </authorList>
    </citation>
    <scope>NUCLEOTIDE SEQUENCE</scope>
    <source>
        <strain evidence="1">CBS 279.74</strain>
    </source>
</reference>
<evidence type="ECO:0000313" key="2">
    <source>
        <dbReference type="Proteomes" id="UP000799428"/>
    </source>
</evidence>